<feature type="compositionally biased region" description="Low complexity" evidence="1">
    <location>
        <begin position="104"/>
        <end position="115"/>
    </location>
</feature>
<evidence type="ECO:0000313" key="2">
    <source>
        <dbReference type="Ensembl" id="ENSOMEP00000021504.1"/>
    </source>
</evidence>
<dbReference type="PANTHER" id="PTHR31751">
    <property type="entry name" value="SI:CH211-108C17.2-RELATED-RELATED"/>
    <property type="match status" value="1"/>
</dbReference>
<dbReference type="AlphaFoldDB" id="A0A3B3CWH7"/>
<reference evidence="2" key="1">
    <citation type="submission" date="2025-08" db="UniProtKB">
        <authorList>
            <consortium name="Ensembl"/>
        </authorList>
    </citation>
    <scope>IDENTIFICATION</scope>
</reference>
<evidence type="ECO:0000256" key="1">
    <source>
        <dbReference type="SAM" id="MobiDB-lite"/>
    </source>
</evidence>
<keyword evidence="3" id="KW-1185">Reference proteome</keyword>
<feature type="region of interest" description="Disordered" evidence="1">
    <location>
        <begin position="575"/>
        <end position="607"/>
    </location>
</feature>
<dbReference type="Ensembl" id="ENSOMET00000036626.1">
    <property type="protein sequence ID" value="ENSOMEP00000021504.1"/>
    <property type="gene ID" value="ENSOMEG00000023399.1"/>
</dbReference>
<evidence type="ECO:0000313" key="3">
    <source>
        <dbReference type="Proteomes" id="UP000261560"/>
    </source>
</evidence>
<feature type="compositionally biased region" description="Low complexity" evidence="1">
    <location>
        <begin position="78"/>
        <end position="94"/>
    </location>
</feature>
<dbReference type="Proteomes" id="UP000261560">
    <property type="component" value="Unplaced"/>
</dbReference>
<organism evidence="2 3">
    <name type="scientific">Oryzias melastigma</name>
    <name type="common">Marine medaka</name>
    <dbReference type="NCBI Taxonomy" id="30732"/>
    <lineage>
        <taxon>Eukaryota</taxon>
        <taxon>Metazoa</taxon>
        <taxon>Chordata</taxon>
        <taxon>Craniata</taxon>
        <taxon>Vertebrata</taxon>
        <taxon>Euteleostomi</taxon>
        <taxon>Actinopterygii</taxon>
        <taxon>Neopterygii</taxon>
        <taxon>Teleostei</taxon>
        <taxon>Neoteleostei</taxon>
        <taxon>Acanthomorphata</taxon>
        <taxon>Ovalentaria</taxon>
        <taxon>Atherinomorphae</taxon>
        <taxon>Beloniformes</taxon>
        <taxon>Adrianichthyidae</taxon>
        <taxon>Oryziinae</taxon>
        <taxon>Oryzias</taxon>
    </lineage>
</organism>
<feature type="region of interest" description="Disordered" evidence="1">
    <location>
        <begin position="1"/>
        <end position="56"/>
    </location>
</feature>
<name>A0A3B3CWH7_ORYME</name>
<proteinExistence type="predicted"/>
<reference evidence="2" key="2">
    <citation type="submission" date="2025-09" db="UniProtKB">
        <authorList>
            <consortium name="Ensembl"/>
        </authorList>
    </citation>
    <scope>IDENTIFICATION</scope>
</reference>
<dbReference type="PaxDb" id="30732-ENSOMEP00000021504"/>
<dbReference type="PANTHER" id="PTHR31751:SF42">
    <property type="entry name" value="PROTEIN CBG10204"/>
    <property type="match status" value="1"/>
</dbReference>
<protein>
    <submittedName>
        <fullName evidence="2">Uncharacterized LOC112158213</fullName>
    </submittedName>
</protein>
<dbReference type="GeneTree" id="ENSGT00940000164945"/>
<sequence>MEIDEPQPVTVHEATTQTVREPGTTRTVRMQVDMRSKGPTKKTKGSQTMPEVVEISTQTDKEFCPLCDHKQLSIQVEPISPSSPDLPSSQPDPVSADDSDDSDYLPSSSQTTSSSDSERRPTPPPTESFFLVAWSALSMLLNLRCCDFCQEMDMDMSTTTQGTMLCVLWTCKSCKKVTKWKSQPLVGDIPLGNILLSVAILSTGALATKVIRMFQNMKVACISKRTFFRHQKDYLLPSITHLWAEQQAWLIACLQAEQRGIVLAGDGRSDSPGHSAKYGMYTMLELPANVIIDMQLVQSNEVGGATHMEKEGFIRSVNFLETQQGLDIDVIITDRHVQLRKWIRENLPDVQHLLDVWHVAKGFRKKLVALSKEKDCTDLKQWIDSIINHLYWSVMSTDSAEPNLVEAKWTSVLNHIVNIHTHNNELFPKCEHKRLRGRAARKKWLKPCSTMMVKLEKLATTTYLIRDLKQLSNREQTSSLEAFHSLLNHYAPKMYAFSYEGQLCRGLLAVMHFNENSGRTQQSTRSGELQYAVSLPKWKKGGHTVRKVLEEPTFDYVNEIIKDVLDRLTYPREDVDVRDVPPPLSSEYQRPTKETAVSQFKSRYKST</sequence>
<feature type="compositionally biased region" description="Polar residues" evidence="1">
    <location>
        <begin position="13"/>
        <end position="28"/>
    </location>
</feature>
<feature type="region of interest" description="Disordered" evidence="1">
    <location>
        <begin position="77"/>
        <end position="124"/>
    </location>
</feature>
<accession>A0A3B3CWH7</accession>
<dbReference type="OMA" id="CIFGCEG"/>